<dbReference type="SMART" id="SM01121">
    <property type="entry name" value="Dak1_2"/>
    <property type="match status" value="1"/>
</dbReference>
<dbReference type="Pfam" id="PF02734">
    <property type="entry name" value="Dak2"/>
    <property type="match status" value="1"/>
</dbReference>
<dbReference type="EMBL" id="PIUK01000062">
    <property type="protein sequence ID" value="MBY6276152.1"/>
    <property type="molecule type" value="Genomic_DNA"/>
</dbReference>
<gene>
    <name evidence="3" type="ORF">CWE10_08015</name>
</gene>
<dbReference type="SUPFAM" id="SSF101473">
    <property type="entry name" value="DhaL-like"/>
    <property type="match status" value="1"/>
</dbReference>
<dbReference type="InterPro" id="IPR036117">
    <property type="entry name" value="DhaL_dom_sf"/>
</dbReference>
<dbReference type="InterPro" id="IPR033470">
    <property type="entry name" value="FakA-like_C"/>
</dbReference>
<name>A0A953I0J9_SYMTR</name>
<evidence type="ECO:0000259" key="2">
    <source>
        <dbReference type="PROSITE" id="PS51480"/>
    </source>
</evidence>
<dbReference type="GO" id="GO:0006071">
    <property type="term" value="P:glycerol metabolic process"/>
    <property type="evidence" value="ECO:0007669"/>
    <property type="project" value="InterPro"/>
</dbReference>
<dbReference type="InterPro" id="IPR050270">
    <property type="entry name" value="DegV_domain_contain"/>
</dbReference>
<dbReference type="PANTHER" id="PTHR33434">
    <property type="entry name" value="DEGV DOMAIN-CONTAINING PROTEIN DR_1986-RELATED"/>
    <property type="match status" value="1"/>
</dbReference>
<dbReference type="PANTHER" id="PTHR33434:SF4">
    <property type="entry name" value="PHOSPHATASE PROTEIN"/>
    <property type="match status" value="1"/>
</dbReference>
<dbReference type="AlphaFoldDB" id="A0A953I0J9"/>
<accession>A0A953I0J9</accession>
<dbReference type="SMART" id="SM01120">
    <property type="entry name" value="Dak2"/>
    <property type="match status" value="1"/>
</dbReference>
<reference evidence="3" key="1">
    <citation type="submission" date="2017-11" db="EMBL/GenBank/DDBJ databases">
        <title>Three new genomes from thermophilic consortium.</title>
        <authorList>
            <person name="Quaggio R."/>
            <person name="Amgarten D."/>
            <person name="Setubal J.C."/>
        </authorList>
    </citation>
    <scope>NUCLEOTIDE SEQUENCE</scope>
    <source>
        <strain evidence="3">ZCTH01-B2</strain>
    </source>
</reference>
<dbReference type="NCBIfam" id="TIGR03599">
    <property type="entry name" value="YloV"/>
    <property type="match status" value="1"/>
</dbReference>
<evidence type="ECO:0000256" key="1">
    <source>
        <dbReference type="SAM" id="MobiDB-lite"/>
    </source>
</evidence>
<dbReference type="InterPro" id="IPR048394">
    <property type="entry name" value="FakA-like_M"/>
</dbReference>
<dbReference type="PROSITE" id="PS51480">
    <property type="entry name" value="DHAL"/>
    <property type="match status" value="1"/>
</dbReference>
<sequence>MSAASSLDSPEPTPLQAPISAPPDLPVGMRRNSSLSIQTIDGKALKQMILRAAARLDAEKDAVNALNVFPVPDGDTGTNMSMTLTSANREVERAGDRTVGEVAAALAQGSLMGARGNSGVILSQLFRGFAKYLDGKVTIDGRDLARALQEGVDTAYKAVMKPVEGTILTVAREAAAAAQQASRKDRSAAAVMRAAVEAAEAALARTPELLPVLKKAGVVDSGGKGLTVIYHGYYEALSGEASDVATVPTQIPPEEEPVRTRHDTSPATQVAFRVDEEISDIRFPYDCEFFIRRYRDGGPIPMDHIARELEQWGDSIYVVGSEDLAKVHVHASNPGPVLSLAIQYGDLIDIVIHNMREQHADLLRNAQPAPEGVDAPQAAVAGVAPAAQAEAPAPEEELPTAVVAVAAGDGMAQIFRSLGVSQVIEGGQTMNPSTQDLLDAVERCPSRQVFLLPNNKNIILAAEQVVALTDKKVYVVPTRSVPEGISAMVAWMPDEEDGERLFHNMKQAIAAVQTGEVTYAVRDTVYEDLEIRQGDILGLWNGRIRKVGKEPEAVLTELLEAMVAEAGGEVIAVYYGNGINAERAEAVAEQLRERFPDHEVEMQYGGQPLYHYVFSLE</sequence>
<dbReference type="Proteomes" id="UP000732377">
    <property type="component" value="Unassembled WGS sequence"/>
</dbReference>
<dbReference type="Gene3D" id="1.25.40.340">
    <property type="match status" value="1"/>
</dbReference>
<keyword evidence="3" id="KW-0418">Kinase</keyword>
<dbReference type="Pfam" id="PF21645">
    <property type="entry name" value="FakA-like_M"/>
    <property type="match status" value="1"/>
</dbReference>
<feature type="compositionally biased region" description="Pro residues" evidence="1">
    <location>
        <begin position="11"/>
        <end position="25"/>
    </location>
</feature>
<dbReference type="Pfam" id="PF13684">
    <property type="entry name" value="FakA-like_C"/>
    <property type="match status" value="1"/>
</dbReference>
<protein>
    <submittedName>
        <fullName evidence="3">Dihydroxyacetone kinase</fullName>
    </submittedName>
</protein>
<dbReference type="GO" id="GO:0004371">
    <property type="term" value="F:glycerone kinase activity"/>
    <property type="evidence" value="ECO:0007669"/>
    <property type="project" value="InterPro"/>
</dbReference>
<comment type="caution">
    <text evidence="3">The sequence shown here is derived from an EMBL/GenBank/DDBJ whole genome shotgun (WGS) entry which is preliminary data.</text>
</comment>
<feature type="region of interest" description="Disordered" evidence="1">
    <location>
        <begin position="1"/>
        <end position="30"/>
    </location>
</feature>
<feature type="domain" description="DhaL" evidence="2">
    <location>
        <begin position="43"/>
        <end position="235"/>
    </location>
</feature>
<evidence type="ECO:0000313" key="4">
    <source>
        <dbReference type="Proteomes" id="UP000732377"/>
    </source>
</evidence>
<evidence type="ECO:0000313" key="3">
    <source>
        <dbReference type="EMBL" id="MBY6276152.1"/>
    </source>
</evidence>
<dbReference type="InterPro" id="IPR019986">
    <property type="entry name" value="YloV-like"/>
</dbReference>
<organism evidence="3 4">
    <name type="scientific">Symbiobacterium thermophilum</name>
    <dbReference type="NCBI Taxonomy" id="2734"/>
    <lineage>
        <taxon>Bacteria</taxon>
        <taxon>Bacillati</taxon>
        <taxon>Bacillota</taxon>
        <taxon>Clostridia</taxon>
        <taxon>Eubacteriales</taxon>
        <taxon>Symbiobacteriaceae</taxon>
        <taxon>Symbiobacterium</taxon>
    </lineage>
</organism>
<dbReference type="InterPro" id="IPR004007">
    <property type="entry name" value="DhaL_dom"/>
</dbReference>
<proteinExistence type="predicted"/>
<keyword evidence="3" id="KW-0808">Transferase</keyword>